<evidence type="ECO:0000259" key="1">
    <source>
        <dbReference type="Pfam" id="PF18962"/>
    </source>
</evidence>
<reference evidence="3" key="1">
    <citation type="journal article" date="2019" name="Int. J. Syst. Evol. Microbiol.">
        <title>The Global Catalogue of Microorganisms (GCM) 10K type strain sequencing project: providing services to taxonomists for standard genome sequencing and annotation.</title>
        <authorList>
            <consortium name="The Broad Institute Genomics Platform"/>
            <consortium name="The Broad Institute Genome Sequencing Center for Infectious Disease"/>
            <person name="Wu L."/>
            <person name="Ma J."/>
        </authorList>
    </citation>
    <scope>NUCLEOTIDE SEQUENCE [LARGE SCALE GENOMIC DNA]</scope>
    <source>
        <strain evidence="3">JCM 32105</strain>
    </source>
</reference>
<gene>
    <name evidence="2" type="ORF">GCM10023093_20730</name>
</gene>
<dbReference type="Gene3D" id="2.80.10.50">
    <property type="match status" value="1"/>
</dbReference>
<dbReference type="EMBL" id="BAABFA010000011">
    <property type="protein sequence ID" value="GAA4466491.1"/>
    <property type="molecule type" value="Genomic_DNA"/>
</dbReference>
<dbReference type="SUPFAM" id="SSF101898">
    <property type="entry name" value="NHL repeat"/>
    <property type="match status" value="1"/>
</dbReference>
<organism evidence="2 3">
    <name type="scientific">Nemorincola caseinilytica</name>
    <dbReference type="NCBI Taxonomy" id="2054315"/>
    <lineage>
        <taxon>Bacteria</taxon>
        <taxon>Pseudomonadati</taxon>
        <taxon>Bacteroidota</taxon>
        <taxon>Chitinophagia</taxon>
        <taxon>Chitinophagales</taxon>
        <taxon>Chitinophagaceae</taxon>
        <taxon>Nemorincola</taxon>
    </lineage>
</organism>
<evidence type="ECO:0000313" key="2">
    <source>
        <dbReference type="EMBL" id="GAA4466491.1"/>
    </source>
</evidence>
<protein>
    <recommendedName>
        <fullName evidence="1">Secretion system C-terminal sorting domain-containing protein</fullName>
    </recommendedName>
</protein>
<name>A0ABP8NJJ9_9BACT</name>
<comment type="caution">
    <text evidence="2">The sequence shown here is derived from an EMBL/GenBank/DDBJ whole genome shotgun (WGS) entry which is preliminary data.</text>
</comment>
<accession>A0ABP8NJJ9</accession>
<keyword evidence="3" id="KW-1185">Reference proteome</keyword>
<dbReference type="InterPro" id="IPR026444">
    <property type="entry name" value="Secre_tail"/>
</dbReference>
<dbReference type="InterPro" id="IPR013431">
    <property type="entry name" value="Delta_60_rpt"/>
</dbReference>
<dbReference type="Pfam" id="PF17164">
    <property type="entry name" value="DUF5122"/>
    <property type="match status" value="2"/>
</dbReference>
<evidence type="ECO:0000313" key="3">
    <source>
        <dbReference type="Proteomes" id="UP001500067"/>
    </source>
</evidence>
<sequence length="504" mass="54483">MLSLFAATAYGQQAPAVLRMQDTASVARVLRQPDSRLIFFTASGGGFYSERLFADGDKDDVYNGIRTSKTLYSGAAKCRTRTAELDKWNRVLIAGHCSRDGKKMATIVRLTKNGDPDAEFEGPVQTVVGDSAEVNALCQLRDERMMAAGTYYASGESRFFLSKHMYNGARDNSFGSNGVRVDSDMPAGSKAIGAVTQWDGKIVVCGYHAIDDGGEMILIRYNTDGGRDQSYGKDAMLTVTPGTGAYILPKKIIALPGDKLLVAGTYAAKGQGQELFVARYTWDGKADTAFGNGGMLRLSVTGNDRADDMALLPDEGGIVLSGAGAMTGELDGSRQVLLRLSNEGKVDSIWGYGSKAGIKAPLVRKGAFSAGQSIVTSPLDGRVYCVSETITPGAIETIVNLTTFLQDADLGILDMADKKKQRLVYPMPVKEKIKLLYELVDSQNVTVRIYDQAGKEVGIINKRMKQEGDNTLPINLPAELPRGRYEAVMNISDTYETTIEITKQ</sequence>
<dbReference type="Pfam" id="PF18962">
    <property type="entry name" value="Por_Secre_tail"/>
    <property type="match status" value="1"/>
</dbReference>
<dbReference type="NCBIfam" id="TIGR02608">
    <property type="entry name" value="delta_60_rpt"/>
    <property type="match status" value="5"/>
</dbReference>
<dbReference type="RefSeq" id="WP_345082688.1">
    <property type="nucleotide sequence ID" value="NZ_BAABFA010000011.1"/>
</dbReference>
<proteinExistence type="predicted"/>
<dbReference type="Proteomes" id="UP001500067">
    <property type="component" value="Unassembled WGS sequence"/>
</dbReference>
<feature type="domain" description="Secretion system C-terminal sorting" evidence="1">
    <location>
        <begin position="424"/>
        <end position="492"/>
    </location>
</feature>